<evidence type="ECO:0000259" key="12">
    <source>
        <dbReference type="PROSITE" id="PS50179"/>
    </source>
</evidence>
<dbReference type="InterPro" id="IPR002014">
    <property type="entry name" value="VHS_dom"/>
</dbReference>
<comment type="subcellular location">
    <subcellularLocation>
        <location evidence="7">Cytoplasm</location>
        <location evidence="7">Cell cortex</location>
    </subcellularLocation>
    <subcellularLocation>
        <location evidence="7">Cytoplasm</location>
        <location evidence="7">Perinuclear region</location>
    </subcellularLocation>
</comment>
<dbReference type="SMART" id="SM00064">
    <property type="entry name" value="FYVE"/>
    <property type="match status" value="1"/>
</dbReference>
<feature type="region of interest" description="Disordered" evidence="10">
    <location>
        <begin position="267"/>
        <end position="301"/>
    </location>
</feature>
<dbReference type="GO" id="GO:0048471">
    <property type="term" value="C:perinuclear region of cytoplasm"/>
    <property type="evidence" value="ECO:0007669"/>
    <property type="project" value="UniProtKB-SubCell"/>
</dbReference>
<dbReference type="PROSITE" id="PS50178">
    <property type="entry name" value="ZF_FYVE"/>
    <property type="match status" value="1"/>
</dbReference>
<dbReference type="CDD" id="cd03569">
    <property type="entry name" value="VHS_Hrs"/>
    <property type="match status" value="1"/>
</dbReference>
<dbReference type="InterPro" id="IPR003903">
    <property type="entry name" value="UIM_dom"/>
</dbReference>
<dbReference type="Gene3D" id="1.25.40.90">
    <property type="match status" value="1"/>
</dbReference>
<evidence type="ECO:0000256" key="6">
    <source>
        <dbReference type="ARBA" id="ARBA00022833"/>
    </source>
</evidence>
<evidence type="ECO:0000256" key="5">
    <source>
        <dbReference type="ARBA" id="ARBA00022771"/>
    </source>
</evidence>
<evidence type="ECO:0000313" key="14">
    <source>
        <dbReference type="Proteomes" id="UP001516400"/>
    </source>
</evidence>
<protein>
    <recommendedName>
        <fullName evidence="1 7">Hepatocyte growth factor-regulated tyrosine kinase substrate</fullName>
    </recommendedName>
</protein>
<dbReference type="InterPro" id="IPR008942">
    <property type="entry name" value="ENTH_VHS"/>
</dbReference>
<evidence type="ECO:0000256" key="8">
    <source>
        <dbReference type="PROSITE-ProRule" id="PRU00091"/>
    </source>
</evidence>
<dbReference type="PROSITE" id="PS50330">
    <property type="entry name" value="UIM"/>
    <property type="match status" value="1"/>
</dbReference>
<feature type="compositionally biased region" description="Basic and acidic residues" evidence="10">
    <location>
        <begin position="273"/>
        <end position="284"/>
    </location>
</feature>
<keyword evidence="9" id="KW-0175">Coiled coil</keyword>
<feature type="region of interest" description="Disordered" evidence="10">
    <location>
        <begin position="331"/>
        <end position="355"/>
    </location>
</feature>
<evidence type="ECO:0000256" key="4">
    <source>
        <dbReference type="ARBA" id="ARBA00022723"/>
    </source>
</evidence>
<gene>
    <name evidence="13" type="ORF">HHI36_014216</name>
</gene>
<keyword evidence="14" id="KW-1185">Reference proteome</keyword>
<dbReference type="InterPro" id="IPR024641">
    <property type="entry name" value="HRS_helical"/>
</dbReference>
<dbReference type="SUPFAM" id="SSF57903">
    <property type="entry name" value="FYVE/PHD zinc finger"/>
    <property type="match status" value="1"/>
</dbReference>
<evidence type="ECO:0000256" key="9">
    <source>
        <dbReference type="SAM" id="Coils"/>
    </source>
</evidence>
<dbReference type="CDD" id="cd21387">
    <property type="entry name" value="GAT_Hrs"/>
    <property type="match status" value="1"/>
</dbReference>
<organism evidence="13 14">
    <name type="scientific">Cryptolaemus montrouzieri</name>
    <dbReference type="NCBI Taxonomy" id="559131"/>
    <lineage>
        <taxon>Eukaryota</taxon>
        <taxon>Metazoa</taxon>
        <taxon>Ecdysozoa</taxon>
        <taxon>Arthropoda</taxon>
        <taxon>Hexapoda</taxon>
        <taxon>Insecta</taxon>
        <taxon>Pterygota</taxon>
        <taxon>Neoptera</taxon>
        <taxon>Endopterygota</taxon>
        <taxon>Coleoptera</taxon>
        <taxon>Polyphaga</taxon>
        <taxon>Cucujiformia</taxon>
        <taxon>Coccinelloidea</taxon>
        <taxon>Coccinellidae</taxon>
        <taxon>Scymninae</taxon>
        <taxon>Scymnini</taxon>
        <taxon>Cryptolaemus</taxon>
    </lineage>
</organism>
<dbReference type="Pfam" id="PF01363">
    <property type="entry name" value="FYVE"/>
    <property type="match status" value="1"/>
</dbReference>
<dbReference type="GO" id="GO:0005938">
    <property type="term" value="C:cell cortex"/>
    <property type="evidence" value="ECO:0007669"/>
    <property type="project" value="UniProtKB-SubCell"/>
</dbReference>
<evidence type="ECO:0000256" key="1">
    <source>
        <dbReference type="ARBA" id="ARBA00015450"/>
    </source>
</evidence>
<name>A0ABD2N277_9CUCU</name>
<dbReference type="PANTHER" id="PTHR46275:SF1">
    <property type="entry name" value="HEPATOCYTE GROWTH FACTOR-REGULATED TYROSINE KINASE SUBSTRATE"/>
    <property type="match status" value="1"/>
</dbReference>
<dbReference type="SMART" id="SM00288">
    <property type="entry name" value="VHS"/>
    <property type="match status" value="1"/>
</dbReference>
<evidence type="ECO:0000256" key="7">
    <source>
        <dbReference type="PIRNR" id="PIRNR036956"/>
    </source>
</evidence>
<keyword evidence="4" id="KW-0479">Metal-binding</keyword>
<dbReference type="InterPro" id="IPR013083">
    <property type="entry name" value="Znf_RING/FYVE/PHD"/>
</dbReference>
<feature type="domain" description="FYVE-type" evidence="11">
    <location>
        <begin position="158"/>
        <end position="218"/>
    </location>
</feature>
<feature type="domain" description="VHS" evidence="12">
    <location>
        <begin position="14"/>
        <end position="141"/>
    </location>
</feature>
<keyword evidence="3" id="KW-0597">Phosphoprotein</keyword>
<dbReference type="GO" id="GO:0008270">
    <property type="term" value="F:zinc ion binding"/>
    <property type="evidence" value="ECO:0007669"/>
    <property type="project" value="UniProtKB-KW"/>
</dbReference>
<dbReference type="Gene3D" id="1.20.5.1940">
    <property type="match status" value="1"/>
</dbReference>
<dbReference type="InterPro" id="IPR017455">
    <property type="entry name" value="Znf_FYVE-rel"/>
</dbReference>
<dbReference type="InterPro" id="IPR017073">
    <property type="entry name" value="HGS/VPS27"/>
</dbReference>
<keyword evidence="6" id="KW-0862">Zinc</keyword>
<dbReference type="FunFam" id="3.30.40.10:FF:000105">
    <property type="entry name" value="WD repeat and FYVE domain-containing protein 2"/>
    <property type="match status" value="1"/>
</dbReference>
<comment type="caution">
    <text evidence="13">The sequence shown here is derived from an EMBL/GenBank/DDBJ whole genome shotgun (WGS) entry which is preliminary data.</text>
</comment>
<accession>A0ABD2N277</accession>
<keyword evidence="2" id="KW-0963">Cytoplasm</keyword>
<comment type="function">
    <text evidence="7">Essential role in endosome membrane invagination and formation of multivesicular bodies, MVBs. Required during gastrulation and appears to regulate early embryonic signaling pathways. Inhibits tyrosine kinase receptor signaling by promoting degradation of the tyrosine-phosphorylated, active receptor, potentially by sorting activated receptors into MVBs. The MVBs are then trafficked to the lysosome where their contents are degraded.</text>
</comment>
<evidence type="ECO:0000256" key="2">
    <source>
        <dbReference type="ARBA" id="ARBA00022490"/>
    </source>
</evidence>
<reference evidence="13 14" key="1">
    <citation type="journal article" date="2021" name="BMC Biol.">
        <title>Horizontally acquired antibacterial genes associated with adaptive radiation of ladybird beetles.</title>
        <authorList>
            <person name="Li H.S."/>
            <person name="Tang X.F."/>
            <person name="Huang Y.H."/>
            <person name="Xu Z.Y."/>
            <person name="Chen M.L."/>
            <person name="Du X.Y."/>
            <person name="Qiu B.Y."/>
            <person name="Chen P.T."/>
            <person name="Zhang W."/>
            <person name="Slipinski A."/>
            <person name="Escalona H.E."/>
            <person name="Waterhouse R.M."/>
            <person name="Zwick A."/>
            <person name="Pang H."/>
        </authorList>
    </citation>
    <scope>NUCLEOTIDE SEQUENCE [LARGE SCALE GENOMIC DNA]</scope>
    <source>
        <strain evidence="13">SYSU2018</strain>
    </source>
</reference>
<dbReference type="InterPro" id="IPR000306">
    <property type="entry name" value="Znf_FYVE"/>
</dbReference>
<dbReference type="Gene3D" id="3.30.40.10">
    <property type="entry name" value="Zinc/RING finger domain, C3HC4 (zinc finger)"/>
    <property type="match status" value="1"/>
</dbReference>
<dbReference type="Pfam" id="PF12210">
    <property type="entry name" value="Hrs_helical"/>
    <property type="match status" value="1"/>
</dbReference>
<evidence type="ECO:0000313" key="13">
    <source>
        <dbReference type="EMBL" id="KAL3272755.1"/>
    </source>
</evidence>
<dbReference type="InterPro" id="IPR011011">
    <property type="entry name" value="Znf_FYVE_PHD"/>
</dbReference>
<evidence type="ECO:0000256" key="10">
    <source>
        <dbReference type="SAM" id="MobiDB-lite"/>
    </source>
</evidence>
<dbReference type="PROSITE" id="PS50179">
    <property type="entry name" value="VHS"/>
    <property type="match status" value="1"/>
</dbReference>
<dbReference type="Proteomes" id="UP001516400">
    <property type="component" value="Unassembled WGS sequence"/>
</dbReference>
<dbReference type="PIRSF" id="PIRSF036956">
    <property type="entry name" value="Hrs_Vps27"/>
    <property type="match status" value="1"/>
</dbReference>
<dbReference type="CDD" id="cd15720">
    <property type="entry name" value="FYVE_Hrs"/>
    <property type="match status" value="1"/>
</dbReference>
<proteinExistence type="predicted"/>
<evidence type="ECO:0000256" key="3">
    <source>
        <dbReference type="ARBA" id="ARBA00022553"/>
    </source>
</evidence>
<evidence type="ECO:0000259" key="11">
    <source>
        <dbReference type="PROSITE" id="PS50178"/>
    </source>
</evidence>
<dbReference type="EMBL" id="JABFTP020000062">
    <property type="protein sequence ID" value="KAL3272755.1"/>
    <property type="molecule type" value="Genomic_DNA"/>
</dbReference>
<feature type="coiled-coil region" evidence="9">
    <location>
        <begin position="438"/>
        <end position="521"/>
    </location>
</feature>
<dbReference type="Pfam" id="PF00790">
    <property type="entry name" value="VHS"/>
    <property type="match status" value="1"/>
</dbReference>
<dbReference type="AlphaFoldDB" id="A0ABD2N277"/>
<dbReference type="SUPFAM" id="SSF48464">
    <property type="entry name" value="ENTH/VHS domain"/>
    <property type="match status" value="1"/>
</dbReference>
<keyword evidence="5 8" id="KW-0863">Zinc-finger</keyword>
<sequence>MVGYGQFGKLLDKATSHLLMESDLPTTLNICDMIRQGDVPPKVALNLLKKKLQSQNPHTASHALMVLESIVKNCPTVHEELSTKAFLDTLHELAKTTSHNNIRNKILELLQAWSHVFKNNSKFEALHDIVNQMKVEGFKFPALRESEAMFSATNAPTWVDGESCHRCRTQFNFITRKHHCRACGQVFCGECSQKTITLPKFGIEKEVRVCDSCFADASKASTSKSSTKTEELPYEYLKSSLYQQKQQPPKKTEDELQEEEDLHMAIALSQSEAENKEKERERAARMKSSSSPTYNTYKPEPRPVEVSAQEDEALNPELLNYLNRSYWESRTATNSTDNNRPTSPSAPSVTSIPLQNHEQKFKSKENGMINNELEEFINTLRSQVEIFINRMKSNSSRGRSIANDTSVQTLFLNITAMHSKLLGYIKEHDDSRLHFERLQDKLTQVKDARAALDALREEHREKLRREAEEAERMRQLQMAHKLEIMRKKKQEYLQYQRQIVLQRVQDQEREMQMRQDQQKQQVLMGGQPFPMGYMVHGQQFPPNSAPPVGSYHQYGPPHSVMVGQGMMPGQPPQSAPPQMGHMGGPPQGMGQIPHPQMQVPQVTTLWVDKTIHLIIQ</sequence>
<dbReference type="PANTHER" id="PTHR46275">
    <property type="entry name" value="HEPATOCYTE GROWTH FACTOR-REGULATED TYROSINE KINASE SUBSTRATE"/>
    <property type="match status" value="1"/>
</dbReference>